<evidence type="ECO:0000256" key="1">
    <source>
        <dbReference type="SAM" id="MobiDB-lite"/>
    </source>
</evidence>
<evidence type="ECO:0000313" key="3">
    <source>
        <dbReference type="Proteomes" id="UP001606210"/>
    </source>
</evidence>
<protein>
    <submittedName>
        <fullName evidence="2">TIGR03016 family PEP-CTERM system-associated outer membrane protein</fullName>
    </submittedName>
</protein>
<sequence>MGTAMGTATATAMDTAAMTRRRAEPRCLAFAFAAWAALSHAQEGGASGAGAMTVVPRLALMQTWTDNLLLDDRNKDAALITTLSPGISISANSGTLRGTLDYALNGIAYVKTEQPSRLQNSLAASAQAELISRRLYVDMRASIGQQSGSAFGQQSVPTLGSQGSVSNLANANQRETGTLAVSPSLRGMLGSLASYQLRGDVTRTEVRGSSLGDSRGEGFSLRVDEWNAGLLGWWLSANTQQTRSALAASSRSSAMALGLTYRPDPDWTVSGNVGSERSNYLGGTRNSTTAGANLQWTPTPRSRAGATWQRHDYGNSHTLSLEHRMARSVWRIADTQSTVLGNTGASGGVRSNYDQFFLQFAAIEDDPVKRDARVREALQALGLSPDAPAAGGFLSSGPSRLRSQLLSFTLQGLRSTLSAQMNRSITRRLGSNLNQGDLANSSRIEQRSVSLSASHRLTPQSGLSMTASRQETSGDLGSQQTQLSSIMVNWNTRLGSRLSVQVGARHSRFESVTPYTENGAYASLSQRF</sequence>
<accession>A0ABW7EVX7</accession>
<dbReference type="EMBL" id="JBIGHV010000001">
    <property type="protein sequence ID" value="MFG6428509.1"/>
    <property type="molecule type" value="Genomic_DNA"/>
</dbReference>
<dbReference type="NCBIfam" id="TIGR03016">
    <property type="entry name" value="pepcterm_hypo_1"/>
    <property type="match status" value="1"/>
</dbReference>
<dbReference type="Proteomes" id="UP001606210">
    <property type="component" value="Unassembled WGS sequence"/>
</dbReference>
<name>A0ABW7EVX7_9BURK</name>
<comment type="caution">
    <text evidence="2">The sequence shown here is derived from an EMBL/GenBank/DDBJ whole genome shotgun (WGS) entry which is preliminary data.</text>
</comment>
<dbReference type="SUPFAM" id="SSF56935">
    <property type="entry name" value="Porins"/>
    <property type="match status" value="1"/>
</dbReference>
<dbReference type="InterPro" id="IPR017467">
    <property type="entry name" value="CHP03016_PEP-CTERM"/>
</dbReference>
<dbReference type="RefSeq" id="WP_394475438.1">
    <property type="nucleotide sequence ID" value="NZ_JBIGHV010000001.1"/>
</dbReference>
<feature type="compositionally biased region" description="Polar residues" evidence="1">
    <location>
        <begin position="284"/>
        <end position="300"/>
    </location>
</feature>
<organism evidence="2 3">
    <name type="scientific">Pelomonas parva</name>
    <dbReference type="NCBI Taxonomy" id="3299032"/>
    <lineage>
        <taxon>Bacteria</taxon>
        <taxon>Pseudomonadati</taxon>
        <taxon>Pseudomonadota</taxon>
        <taxon>Betaproteobacteria</taxon>
        <taxon>Burkholderiales</taxon>
        <taxon>Sphaerotilaceae</taxon>
        <taxon>Roseateles</taxon>
    </lineage>
</organism>
<proteinExistence type="predicted"/>
<evidence type="ECO:0000313" key="2">
    <source>
        <dbReference type="EMBL" id="MFG6428509.1"/>
    </source>
</evidence>
<reference evidence="2 3" key="1">
    <citation type="submission" date="2024-08" db="EMBL/GenBank/DDBJ databases">
        <authorList>
            <person name="Lu H."/>
        </authorList>
    </citation>
    <scope>NUCLEOTIDE SEQUENCE [LARGE SCALE GENOMIC DNA]</scope>
    <source>
        <strain evidence="2 3">LYH14W</strain>
    </source>
</reference>
<feature type="region of interest" description="Disordered" evidence="1">
    <location>
        <begin position="449"/>
        <end position="478"/>
    </location>
</feature>
<feature type="region of interest" description="Disordered" evidence="1">
    <location>
        <begin position="278"/>
        <end position="306"/>
    </location>
</feature>
<gene>
    <name evidence="2" type="ORF">ACG00Y_01210</name>
</gene>
<keyword evidence="3" id="KW-1185">Reference proteome</keyword>